<protein>
    <recommendedName>
        <fullName evidence="8">G-alpha-domain-containing protein</fullName>
    </recommendedName>
</protein>
<comment type="caution">
    <text evidence="6">The sequence shown here is derived from an EMBL/GenBank/DDBJ whole genome shotgun (WGS) entry which is preliminary data.</text>
</comment>
<sequence length="440" mass="49665">MAEDADHGDNPFVVSLKPPENETPTERATREAREAEAKQRSDEIDQALRTESQNLRRRNEVKAVFIGDSESGRLDMVKHLRMRFAPDEWNAELAKWKYVIQLKILIAIVTILDSLQSELDGEALVESPLDDTHSNVATEYPFEMPSCPDAAPSGRFESSSSGGNDADIPAGDDGSSQDKHRRLLMRLSPIRHAGKRLRKWLATSIAANSPCHAGKESEEATILIACCQEDITILLTDETVKSVMRKRKIELEESAQFLLEDLNRIASRGYVPSDADVARVRSRTGIQEYRITLQRTMIRAYRSGEDMCLYDIASWRMARPTWMPYFEGVDTIVFFASISDFDEHLPEAPRVNRLENSLLLWRDICNSRLLNESGLVLFLTKCDSLKRKLARGVKVEDHFPSYGDRDNDFGTVSKCELMFISVTSMPAELRVKISETSSGT</sequence>
<evidence type="ECO:0000256" key="1">
    <source>
        <dbReference type="ARBA" id="ARBA00022723"/>
    </source>
</evidence>
<dbReference type="GO" id="GO:0031683">
    <property type="term" value="F:G-protein beta/gamma-subunit complex binding"/>
    <property type="evidence" value="ECO:0007669"/>
    <property type="project" value="InterPro"/>
</dbReference>
<dbReference type="GO" id="GO:0005737">
    <property type="term" value="C:cytoplasm"/>
    <property type="evidence" value="ECO:0007669"/>
    <property type="project" value="TreeGrafter"/>
</dbReference>
<dbReference type="GO" id="GO:0001664">
    <property type="term" value="F:G protein-coupled receptor binding"/>
    <property type="evidence" value="ECO:0007669"/>
    <property type="project" value="TreeGrafter"/>
</dbReference>
<keyword evidence="2" id="KW-0547">Nucleotide-binding</keyword>
<gene>
    <name evidence="6" type="ORF">H1R20_g13360</name>
</gene>
<organism evidence="6 7">
    <name type="scientific">Candolleomyces eurysporus</name>
    <dbReference type="NCBI Taxonomy" id="2828524"/>
    <lineage>
        <taxon>Eukaryota</taxon>
        <taxon>Fungi</taxon>
        <taxon>Dikarya</taxon>
        <taxon>Basidiomycota</taxon>
        <taxon>Agaricomycotina</taxon>
        <taxon>Agaricomycetes</taxon>
        <taxon>Agaricomycetidae</taxon>
        <taxon>Agaricales</taxon>
        <taxon>Agaricineae</taxon>
        <taxon>Psathyrellaceae</taxon>
        <taxon>Candolleomyces</taxon>
    </lineage>
</organism>
<reference evidence="6" key="1">
    <citation type="submission" date="2022-06" db="EMBL/GenBank/DDBJ databases">
        <title>Genome Sequence of Candolleomyces eurysporus.</title>
        <authorList>
            <person name="Buettner E."/>
        </authorList>
    </citation>
    <scope>NUCLEOTIDE SEQUENCE</scope>
    <source>
        <strain evidence="6">VTCC 930004</strain>
    </source>
</reference>
<dbReference type="SUPFAM" id="SSF52540">
    <property type="entry name" value="P-loop containing nucleoside triphosphate hydrolases"/>
    <property type="match status" value="1"/>
</dbReference>
<dbReference type="InterPro" id="IPR011025">
    <property type="entry name" value="GproteinA_insert"/>
</dbReference>
<dbReference type="InterPro" id="IPR001019">
    <property type="entry name" value="Gprotein_alpha_su"/>
</dbReference>
<dbReference type="AlphaFoldDB" id="A0A9W8J3D3"/>
<accession>A0A9W8J3D3</accession>
<dbReference type="Pfam" id="PF00503">
    <property type="entry name" value="G-alpha"/>
    <property type="match status" value="1"/>
</dbReference>
<evidence type="ECO:0000256" key="2">
    <source>
        <dbReference type="ARBA" id="ARBA00022741"/>
    </source>
</evidence>
<keyword evidence="1" id="KW-0479">Metal-binding</keyword>
<keyword evidence="7" id="KW-1185">Reference proteome</keyword>
<dbReference type="Gene3D" id="3.40.50.300">
    <property type="entry name" value="P-loop containing nucleotide triphosphate hydrolases"/>
    <property type="match status" value="2"/>
</dbReference>
<dbReference type="OrthoDB" id="5817230at2759"/>
<evidence type="ECO:0000256" key="3">
    <source>
        <dbReference type="ARBA" id="ARBA00023134"/>
    </source>
</evidence>
<dbReference type="PROSITE" id="PS51882">
    <property type="entry name" value="G_ALPHA"/>
    <property type="match status" value="1"/>
</dbReference>
<dbReference type="GO" id="GO:0005834">
    <property type="term" value="C:heterotrimeric G-protein complex"/>
    <property type="evidence" value="ECO:0007669"/>
    <property type="project" value="TreeGrafter"/>
</dbReference>
<dbReference type="FunFam" id="3.40.50.300:FF:000692">
    <property type="entry name" value="Guanine nucleotide-binding protein subunit alpha"/>
    <property type="match status" value="1"/>
</dbReference>
<feature type="region of interest" description="Disordered" evidence="5">
    <location>
        <begin position="1"/>
        <end position="43"/>
    </location>
</feature>
<dbReference type="GO" id="GO:0005525">
    <property type="term" value="F:GTP binding"/>
    <property type="evidence" value="ECO:0007669"/>
    <property type="project" value="UniProtKB-KW"/>
</dbReference>
<dbReference type="GO" id="GO:0046872">
    <property type="term" value="F:metal ion binding"/>
    <property type="evidence" value="ECO:0007669"/>
    <property type="project" value="UniProtKB-KW"/>
</dbReference>
<dbReference type="PRINTS" id="PR00318">
    <property type="entry name" value="GPROTEINA"/>
</dbReference>
<keyword evidence="3" id="KW-0342">GTP-binding</keyword>
<dbReference type="InterPro" id="IPR027417">
    <property type="entry name" value="P-loop_NTPase"/>
</dbReference>
<name>A0A9W8J3D3_9AGAR</name>
<dbReference type="GO" id="GO:0007188">
    <property type="term" value="P:adenylate cyclase-modulating G protein-coupled receptor signaling pathway"/>
    <property type="evidence" value="ECO:0007669"/>
    <property type="project" value="TreeGrafter"/>
</dbReference>
<dbReference type="SUPFAM" id="SSF47895">
    <property type="entry name" value="Transducin (alpha subunit), insertion domain"/>
    <property type="match status" value="1"/>
</dbReference>
<dbReference type="SMART" id="SM00275">
    <property type="entry name" value="G_alpha"/>
    <property type="match status" value="1"/>
</dbReference>
<evidence type="ECO:0008006" key="8">
    <source>
        <dbReference type="Google" id="ProtNLM"/>
    </source>
</evidence>
<evidence type="ECO:0000313" key="7">
    <source>
        <dbReference type="Proteomes" id="UP001140091"/>
    </source>
</evidence>
<feature type="compositionally biased region" description="Basic and acidic residues" evidence="5">
    <location>
        <begin position="24"/>
        <end position="43"/>
    </location>
</feature>
<dbReference type="PANTHER" id="PTHR10218">
    <property type="entry name" value="GTP-BINDING PROTEIN ALPHA SUBUNIT"/>
    <property type="match status" value="1"/>
</dbReference>
<evidence type="ECO:0000256" key="5">
    <source>
        <dbReference type="SAM" id="MobiDB-lite"/>
    </source>
</evidence>
<keyword evidence="4" id="KW-0807">Transducer</keyword>
<proteinExistence type="predicted"/>
<dbReference type="EMBL" id="JANBPK010001287">
    <property type="protein sequence ID" value="KAJ2923740.1"/>
    <property type="molecule type" value="Genomic_DNA"/>
</dbReference>
<evidence type="ECO:0000313" key="6">
    <source>
        <dbReference type="EMBL" id="KAJ2923740.1"/>
    </source>
</evidence>
<feature type="non-terminal residue" evidence="6">
    <location>
        <position position="1"/>
    </location>
</feature>
<evidence type="ECO:0000256" key="4">
    <source>
        <dbReference type="ARBA" id="ARBA00023224"/>
    </source>
</evidence>
<dbReference type="GO" id="GO:0003924">
    <property type="term" value="F:GTPase activity"/>
    <property type="evidence" value="ECO:0007669"/>
    <property type="project" value="InterPro"/>
</dbReference>
<dbReference type="Proteomes" id="UP001140091">
    <property type="component" value="Unassembled WGS sequence"/>
</dbReference>
<feature type="region of interest" description="Disordered" evidence="5">
    <location>
        <begin position="142"/>
        <end position="179"/>
    </location>
</feature>
<dbReference type="PANTHER" id="PTHR10218:SF360">
    <property type="entry name" value="GUANINE NUCLEOTIDE-BINDING PROTEIN SUBUNIT ALPHA HOMOLOG"/>
    <property type="match status" value="1"/>
</dbReference>